<feature type="domain" description="N-acetyltransferase" evidence="3">
    <location>
        <begin position="6"/>
        <end position="166"/>
    </location>
</feature>
<evidence type="ECO:0000313" key="4">
    <source>
        <dbReference type="EMBL" id="GLK84055.1"/>
    </source>
</evidence>
<dbReference type="SUPFAM" id="SSF55729">
    <property type="entry name" value="Acyl-CoA N-acyltransferases (Nat)"/>
    <property type="match status" value="1"/>
</dbReference>
<accession>A0A9W6NAZ4</accession>
<protein>
    <submittedName>
        <fullName evidence="4">N-acetyltransferase GCN5</fullName>
    </submittedName>
</protein>
<dbReference type="AlphaFoldDB" id="A0A9W6NAZ4"/>
<dbReference type="Gene3D" id="3.40.630.30">
    <property type="match status" value="1"/>
</dbReference>
<gene>
    <name evidence="4" type="ORF">GCM10017653_21250</name>
</gene>
<evidence type="ECO:0000313" key="5">
    <source>
        <dbReference type="Proteomes" id="UP001143330"/>
    </source>
</evidence>
<dbReference type="EMBL" id="BSFM01000011">
    <property type="protein sequence ID" value="GLK84055.1"/>
    <property type="molecule type" value="Genomic_DNA"/>
</dbReference>
<evidence type="ECO:0000256" key="1">
    <source>
        <dbReference type="ARBA" id="ARBA00022679"/>
    </source>
</evidence>
<dbReference type="CDD" id="cd04301">
    <property type="entry name" value="NAT_SF"/>
    <property type="match status" value="1"/>
</dbReference>
<sequence length="169" mass="18728">MGTLLFETRRARPADAPDIAEIHDSAWRAAYRGLIPGVELEKMIERRGPGWWETALRRGSRVLVLTHADRIAGYANLGRNRARGLPYEGEIYELYLRPEYQGLGFGRRLFTDSRKELAGAGFDGVTVWALAANEPALAFYRALGGANIARSSETFGGRTLEKLAFGWAG</sequence>
<keyword evidence="5" id="KW-1185">Reference proteome</keyword>
<keyword evidence="1" id="KW-0808">Transferase</keyword>
<organism evidence="4 5">
    <name type="scientific">Ancylobacter defluvii</name>
    <dbReference type="NCBI Taxonomy" id="1282440"/>
    <lineage>
        <taxon>Bacteria</taxon>
        <taxon>Pseudomonadati</taxon>
        <taxon>Pseudomonadota</taxon>
        <taxon>Alphaproteobacteria</taxon>
        <taxon>Hyphomicrobiales</taxon>
        <taxon>Xanthobacteraceae</taxon>
        <taxon>Ancylobacter</taxon>
    </lineage>
</organism>
<dbReference type="PANTHER" id="PTHR43877:SF1">
    <property type="entry name" value="ACETYLTRANSFERASE"/>
    <property type="match status" value="1"/>
</dbReference>
<dbReference type="RefSeq" id="WP_213364239.1">
    <property type="nucleotide sequence ID" value="NZ_BSFM01000011.1"/>
</dbReference>
<evidence type="ECO:0000259" key="3">
    <source>
        <dbReference type="PROSITE" id="PS51186"/>
    </source>
</evidence>
<dbReference type="Pfam" id="PF00583">
    <property type="entry name" value="Acetyltransf_1"/>
    <property type="match status" value="1"/>
</dbReference>
<dbReference type="InterPro" id="IPR000182">
    <property type="entry name" value="GNAT_dom"/>
</dbReference>
<dbReference type="Proteomes" id="UP001143330">
    <property type="component" value="Unassembled WGS sequence"/>
</dbReference>
<dbReference type="PROSITE" id="PS51186">
    <property type="entry name" value="GNAT"/>
    <property type="match status" value="1"/>
</dbReference>
<proteinExistence type="predicted"/>
<dbReference type="InterPro" id="IPR016181">
    <property type="entry name" value="Acyl_CoA_acyltransferase"/>
</dbReference>
<dbReference type="InterPro" id="IPR050832">
    <property type="entry name" value="Bact_Acetyltransf"/>
</dbReference>
<keyword evidence="2" id="KW-0012">Acyltransferase</keyword>
<reference evidence="4" key="2">
    <citation type="submission" date="2023-01" db="EMBL/GenBank/DDBJ databases">
        <authorList>
            <person name="Sun Q."/>
            <person name="Evtushenko L."/>
        </authorList>
    </citation>
    <scope>NUCLEOTIDE SEQUENCE</scope>
    <source>
        <strain evidence="4">VKM B-2789</strain>
    </source>
</reference>
<dbReference type="PANTHER" id="PTHR43877">
    <property type="entry name" value="AMINOALKYLPHOSPHONATE N-ACETYLTRANSFERASE-RELATED-RELATED"/>
    <property type="match status" value="1"/>
</dbReference>
<name>A0A9W6NAZ4_9HYPH</name>
<dbReference type="GO" id="GO:0016747">
    <property type="term" value="F:acyltransferase activity, transferring groups other than amino-acyl groups"/>
    <property type="evidence" value="ECO:0007669"/>
    <property type="project" value="InterPro"/>
</dbReference>
<reference evidence="4" key="1">
    <citation type="journal article" date="2014" name="Int. J. Syst. Evol. Microbiol.">
        <title>Complete genome sequence of Corynebacterium casei LMG S-19264T (=DSM 44701T), isolated from a smear-ripened cheese.</title>
        <authorList>
            <consortium name="US DOE Joint Genome Institute (JGI-PGF)"/>
            <person name="Walter F."/>
            <person name="Albersmeier A."/>
            <person name="Kalinowski J."/>
            <person name="Ruckert C."/>
        </authorList>
    </citation>
    <scope>NUCLEOTIDE SEQUENCE</scope>
    <source>
        <strain evidence="4">VKM B-2789</strain>
    </source>
</reference>
<comment type="caution">
    <text evidence="4">The sequence shown here is derived from an EMBL/GenBank/DDBJ whole genome shotgun (WGS) entry which is preliminary data.</text>
</comment>
<evidence type="ECO:0000256" key="2">
    <source>
        <dbReference type="ARBA" id="ARBA00023315"/>
    </source>
</evidence>